<accession>A0ABW4D080</accession>
<gene>
    <name evidence="1" type="ORF">ACFQ44_04635</name>
</gene>
<organism evidence="1 2">
    <name type="scientific">Levilactobacillus lanxiensis</name>
    <dbReference type="NCBI Taxonomy" id="2799568"/>
    <lineage>
        <taxon>Bacteria</taxon>
        <taxon>Bacillati</taxon>
        <taxon>Bacillota</taxon>
        <taxon>Bacilli</taxon>
        <taxon>Lactobacillales</taxon>
        <taxon>Lactobacillaceae</taxon>
        <taxon>Levilactobacillus</taxon>
    </lineage>
</organism>
<comment type="caution">
    <text evidence="1">The sequence shown here is derived from an EMBL/GenBank/DDBJ whole genome shotgun (WGS) entry which is preliminary data.</text>
</comment>
<keyword evidence="2" id="KW-1185">Reference proteome</keyword>
<dbReference type="Pfam" id="PF11148">
    <property type="entry name" value="DUF2922"/>
    <property type="match status" value="1"/>
</dbReference>
<reference evidence="2" key="1">
    <citation type="journal article" date="2019" name="Int. J. Syst. Evol. Microbiol.">
        <title>The Global Catalogue of Microorganisms (GCM) 10K type strain sequencing project: providing services to taxonomists for standard genome sequencing and annotation.</title>
        <authorList>
            <consortium name="The Broad Institute Genomics Platform"/>
            <consortium name="The Broad Institute Genome Sequencing Center for Infectious Disease"/>
            <person name="Wu L."/>
            <person name="Ma J."/>
        </authorList>
    </citation>
    <scope>NUCLEOTIDE SEQUENCE [LARGE SCALE GENOMIC DNA]</scope>
    <source>
        <strain evidence="2">CCM 8979</strain>
    </source>
</reference>
<dbReference type="EMBL" id="JBHTOD010000003">
    <property type="protein sequence ID" value="MFD1454974.1"/>
    <property type="molecule type" value="Genomic_DNA"/>
</dbReference>
<sequence>MKSLELSFKGTDLRIKHLRLKYVNTNLTGEEVASLMKQIADAKLFVKDDMPLYATPVRADIVETTKTALMGGTAVEPTPAA</sequence>
<dbReference type="Proteomes" id="UP001597189">
    <property type="component" value="Unassembled WGS sequence"/>
</dbReference>
<evidence type="ECO:0000313" key="1">
    <source>
        <dbReference type="EMBL" id="MFD1454974.1"/>
    </source>
</evidence>
<name>A0ABW4D080_9LACO</name>
<proteinExistence type="predicted"/>
<evidence type="ECO:0000313" key="2">
    <source>
        <dbReference type="Proteomes" id="UP001597189"/>
    </source>
</evidence>
<dbReference type="RefSeq" id="WP_203644120.1">
    <property type="nucleotide sequence ID" value="NZ_BOLN01000003.1"/>
</dbReference>
<protein>
    <submittedName>
        <fullName evidence="1">DUF2922 domain-containing protein</fullName>
    </submittedName>
</protein>
<dbReference type="InterPro" id="IPR021321">
    <property type="entry name" value="DUF2922"/>
</dbReference>